<dbReference type="PANTHER" id="PTHR11496">
    <property type="entry name" value="ALCOHOL DEHYDROGENASE"/>
    <property type="match status" value="1"/>
</dbReference>
<dbReference type="CDD" id="cd08177">
    <property type="entry name" value="MAR"/>
    <property type="match status" value="1"/>
</dbReference>
<evidence type="ECO:0000256" key="3">
    <source>
        <dbReference type="ARBA" id="ARBA00023027"/>
    </source>
</evidence>
<evidence type="ECO:0000313" key="6">
    <source>
        <dbReference type="EMBL" id="KDR43694.1"/>
    </source>
</evidence>
<organism evidence="6 7">
    <name type="scientific">Caballeronia glathei</name>
    <dbReference type="NCBI Taxonomy" id="60547"/>
    <lineage>
        <taxon>Bacteria</taxon>
        <taxon>Pseudomonadati</taxon>
        <taxon>Pseudomonadota</taxon>
        <taxon>Betaproteobacteria</taxon>
        <taxon>Burkholderiales</taxon>
        <taxon>Burkholderiaceae</taxon>
        <taxon>Caballeronia</taxon>
    </lineage>
</organism>
<feature type="domain" description="Fe-containing alcohol dehydrogenase-like C-terminal" evidence="5">
    <location>
        <begin position="164"/>
        <end position="345"/>
    </location>
</feature>
<comment type="similarity">
    <text evidence="1">Belongs to the iron-containing alcohol dehydrogenase family.</text>
</comment>
<dbReference type="Pfam" id="PF00465">
    <property type="entry name" value="Fe-ADH"/>
    <property type="match status" value="1"/>
</dbReference>
<dbReference type="GO" id="GO:0004022">
    <property type="term" value="F:alcohol dehydrogenase (NAD+) activity"/>
    <property type="evidence" value="ECO:0007669"/>
    <property type="project" value="TreeGrafter"/>
</dbReference>
<comment type="caution">
    <text evidence="6">The sequence shown here is derived from an EMBL/GenBank/DDBJ whole genome shotgun (WGS) entry which is preliminary data.</text>
</comment>
<evidence type="ECO:0000256" key="1">
    <source>
        <dbReference type="ARBA" id="ARBA00007358"/>
    </source>
</evidence>
<evidence type="ECO:0000313" key="7">
    <source>
        <dbReference type="Proteomes" id="UP000027466"/>
    </source>
</evidence>
<protein>
    <submittedName>
        <fullName evidence="6">Maleylacetate reductase</fullName>
    </submittedName>
</protein>
<keyword evidence="3" id="KW-0520">NAD</keyword>
<dbReference type="InterPro" id="IPR001670">
    <property type="entry name" value="ADH_Fe/GldA"/>
</dbReference>
<dbReference type="RefSeq" id="WP_035930835.1">
    <property type="nucleotide sequence ID" value="NZ_CADFFX010000001.1"/>
</dbReference>
<dbReference type="GO" id="GO:0046872">
    <property type="term" value="F:metal ion binding"/>
    <property type="evidence" value="ECO:0007669"/>
    <property type="project" value="InterPro"/>
</dbReference>
<evidence type="ECO:0000259" key="4">
    <source>
        <dbReference type="Pfam" id="PF00465"/>
    </source>
</evidence>
<accession>A0A069PV44</accession>
<evidence type="ECO:0000259" key="5">
    <source>
        <dbReference type="Pfam" id="PF25137"/>
    </source>
</evidence>
<dbReference type="EMBL" id="JFHC01000006">
    <property type="protein sequence ID" value="KDR43694.1"/>
    <property type="molecule type" value="Genomic_DNA"/>
</dbReference>
<dbReference type="SUPFAM" id="SSF56796">
    <property type="entry name" value="Dehydroquinate synthase-like"/>
    <property type="match status" value="1"/>
</dbReference>
<dbReference type="InterPro" id="IPR056798">
    <property type="entry name" value="ADH_Fe_C"/>
</dbReference>
<dbReference type="Proteomes" id="UP000027466">
    <property type="component" value="Unassembled WGS sequence"/>
</dbReference>
<name>A0A069PV44_9BURK</name>
<dbReference type="AlphaFoldDB" id="A0A069PV44"/>
<dbReference type="InterPro" id="IPR034786">
    <property type="entry name" value="MAR"/>
</dbReference>
<dbReference type="GO" id="GO:0018506">
    <property type="term" value="F:maleylacetate reductase activity"/>
    <property type="evidence" value="ECO:0007669"/>
    <property type="project" value="InterPro"/>
</dbReference>
<keyword evidence="2" id="KW-0560">Oxidoreductase</keyword>
<dbReference type="STRING" id="60547.GCA_000751215_02511"/>
<keyword evidence="7" id="KW-1185">Reference proteome</keyword>
<feature type="domain" description="Alcohol dehydrogenase iron-type/glycerol dehydrogenase GldA" evidence="4">
    <location>
        <begin position="11"/>
        <end position="152"/>
    </location>
</feature>
<gene>
    <name evidence="6" type="ORF">BG61_32900</name>
</gene>
<dbReference type="Gene3D" id="1.20.1090.10">
    <property type="entry name" value="Dehydroquinate synthase-like - alpha domain"/>
    <property type="match status" value="1"/>
</dbReference>
<proteinExistence type="inferred from homology"/>
<dbReference type="Pfam" id="PF25137">
    <property type="entry name" value="ADH_Fe_C"/>
    <property type="match status" value="1"/>
</dbReference>
<reference evidence="6 7" key="1">
    <citation type="submission" date="2014-03" db="EMBL/GenBank/DDBJ databases">
        <title>Draft Genome Sequences of Four Burkholderia Strains.</title>
        <authorList>
            <person name="Liu X.Y."/>
            <person name="Li C.X."/>
            <person name="Xu J.H."/>
        </authorList>
    </citation>
    <scope>NUCLEOTIDE SEQUENCE [LARGE SCALE GENOMIC DNA]</scope>
    <source>
        <strain evidence="6 7">DSM 50014</strain>
    </source>
</reference>
<dbReference type="PANTHER" id="PTHR11496:SF102">
    <property type="entry name" value="ALCOHOL DEHYDROGENASE 4"/>
    <property type="match status" value="1"/>
</dbReference>
<dbReference type="Gene3D" id="3.40.50.1970">
    <property type="match status" value="1"/>
</dbReference>
<dbReference type="InterPro" id="IPR039697">
    <property type="entry name" value="Alcohol_dehydrogenase_Fe"/>
</dbReference>
<evidence type="ECO:0000256" key="2">
    <source>
        <dbReference type="ARBA" id="ARBA00023002"/>
    </source>
</evidence>
<sequence>MTPFTYNSRAARIVFGPGSLERLGEELDELGIRRALVLSTPEQRFLADRVRKLAGERCLDIFDGAVMHVPAQIAQAGVDIARAREADGLIAAGGGSTLGLAKAIALETSLPIVAVPTTYAGSEVTPIYGMTSGNEKKTGKSYRVLPRTVIYDARLTLTLPAGLTATSGLNAIAHAAEGLYAQDANPVMSMFAEEGIRSLASALPSLRARPDDLDAREVAQYGAWLCGTVLGNVGMALHHKLCHTLGGSFNLPHAETHAVILPYAMAFNLPAAPEAASRLSRALDTRDPAASLHDLARRLDAPESLAALGLARGDLDHAAEVAMRAPYFNPRPLSYEAIRSLLQMAFDGVRPDQRSFNGV</sequence>